<comment type="cofactor">
    <cofactor evidence="8">
        <name>[2Fe-2S] cluster</name>
        <dbReference type="ChEBI" id="CHEBI:190135"/>
    </cofactor>
</comment>
<dbReference type="CDD" id="cd03064">
    <property type="entry name" value="TRX_Fd_NuoE"/>
    <property type="match status" value="1"/>
</dbReference>
<dbReference type="Proteomes" id="UP000245771">
    <property type="component" value="Unassembled WGS sequence"/>
</dbReference>
<keyword evidence="6" id="KW-0411">Iron-sulfur</keyword>
<evidence type="ECO:0000256" key="8">
    <source>
        <dbReference type="ARBA" id="ARBA00034078"/>
    </source>
</evidence>
<dbReference type="InParanoid" id="A0A316VLJ6"/>
<dbReference type="OrthoDB" id="10254187at2759"/>
<comment type="similarity">
    <text evidence="1">Belongs to the complex I 24 kDa subunit family.</text>
</comment>
<name>A0A316VLJ6_9BASI</name>
<dbReference type="NCBIfam" id="TIGR01958">
    <property type="entry name" value="nuoE_fam"/>
    <property type="match status" value="1"/>
</dbReference>
<evidence type="ECO:0000313" key="10">
    <source>
        <dbReference type="EMBL" id="PWN38144.1"/>
    </source>
</evidence>
<evidence type="ECO:0008006" key="12">
    <source>
        <dbReference type="Google" id="ProtNLM"/>
    </source>
</evidence>
<dbReference type="GO" id="GO:0098796">
    <property type="term" value="C:membrane protein complex"/>
    <property type="evidence" value="ECO:0007669"/>
    <property type="project" value="UniProtKB-ARBA"/>
</dbReference>
<dbReference type="AlphaFoldDB" id="A0A316VLJ6"/>
<dbReference type="STRING" id="1280837.A0A316VLJ6"/>
<dbReference type="GO" id="GO:0006120">
    <property type="term" value="P:mitochondrial electron transport, NADH to ubiquinone"/>
    <property type="evidence" value="ECO:0007669"/>
    <property type="project" value="UniProtKB-ARBA"/>
</dbReference>
<evidence type="ECO:0000256" key="6">
    <source>
        <dbReference type="ARBA" id="ARBA00023014"/>
    </source>
</evidence>
<proteinExistence type="inferred from homology"/>
<dbReference type="PANTHER" id="PTHR10371">
    <property type="entry name" value="NADH DEHYDROGENASE UBIQUINONE FLAVOPROTEIN 2, MITOCHONDRIAL"/>
    <property type="match status" value="1"/>
</dbReference>
<evidence type="ECO:0000256" key="3">
    <source>
        <dbReference type="ARBA" id="ARBA00022723"/>
    </source>
</evidence>
<dbReference type="GO" id="GO:0005743">
    <property type="term" value="C:mitochondrial inner membrane"/>
    <property type="evidence" value="ECO:0007669"/>
    <property type="project" value="UniProtKB-ARBA"/>
</dbReference>
<dbReference type="PANTHER" id="PTHR10371:SF3">
    <property type="entry name" value="NADH DEHYDROGENASE [UBIQUINONE] FLAVOPROTEIN 2, MITOCHONDRIAL"/>
    <property type="match status" value="1"/>
</dbReference>
<keyword evidence="2" id="KW-0001">2Fe-2S</keyword>
<feature type="region of interest" description="Disordered" evidence="9">
    <location>
        <begin position="221"/>
        <end position="264"/>
    </location>
</feature>
<evidence type="ECO:0000256" key="9">
    <source>
        <dbReference type="SAM" id="MobiDB-lite"/>
    </source>
</evidence>
<accession>A0A316VLJ6</accession>
<dbReference type="EMBL" id="KZ819602">
    <property type="protein sequence ID" value="PWN38144.1"/>
    <property type="molecule type" value="Genomic_DNA"/>
</dbReference>
<reference evidence="10 11" key="1">
    <citation type="journal article" date="2018" name="Mol. Biol. Evol.">
        <title>Broad Genomic Sampling Reveals a Smut Pathogenic Ancestry of the Fungal Clade Ustilaginomycotina.</title>
        <authorList>
            <person name="Kijpornyongpan T."/>
            <person name="Mondo S.J."/>
            <person name="Barry K."/>
            <person name="Sandor L."/>
            <person name="Lee J."/>
            <person name="Lipzen A."/>
            <person name="Pangilinan J."/>
            <person name="LaButti K."/>
            <person name="Hainaut M."/>
            <person name="Henrissat B."/>
            <person name="Grigoriev I.V."/>
            <person name="Spatafora J.W."/>
            <person name="Aime M.C."/>
        </authorList>
    </citation>
    <scope>NUCLEOTIDE SEQUENCE [LARGE SCALE GENOMIC DNA]</scope>
    <source>
        <strain evidence="10 11">MCA 3882</strain>
    </source>
</reference>
<keyword evidence="3" id="KW-0479">Metal-binding</keyword>
<dbReference type="InterPro" id="IPR002023">
    <property type="entry name" value="NuoE-like"/>
</dbReference>
<dbReference type="InterPro" id="IPR041921">
    <property type="entry name" value="NuoE_N"/>
</dbReference>
<dbReference type="InterPro" id="IPR042128">
    <property type="entry name" value="NuoE_dom"/>
</dbReference>
<dbReference type="PROSITE" id="PS01099">
    <property type="entry name" value="COMPLEX1_24K"/>
    <property type="match status" value="1"/>
</dbReference>
<protein>
    <recommendedName>
        <fullName evidence="12">NADH-ubiquinone oxidoreductase 24 kDa subunit mitochondrial</fullName>
    </recommendedName>
</protein>
<organism evidence="10 11">
    <name type="scientific">Meira miltonrushii</name>
    <dbReference type="NCBI Taxonomy" id="1280837"/>
    <lineage>
        <taxon>Eukaryota</taxon>
        <taxon>Fungi</taxon>
        <taxon>Dikarya</taxon>
        <taxon>Basidiomycota</taxon>
        <taxon>Ustilaginomycotina</taxon>
        <taxon>Exobasidiomycetes</taxon>
        <taxon>Exobasidiales</taxon>
        <taxon>Brachybasidiaceae</taxon>
        <taxon>Meira</taxon>
    </lineage>
</organism>
<dbReference type="Gene3D" id="1.10.10.1590">
    <property type="entry name" value="NADH-quinone oxidoreductase subunit E"/>
    <property type="match status" value="1"/>
</dbReference>
<dbReference type="FunFam" id="1.10.10.1590:FF:000001">
    <property type="entry name" value="NADH-quinone oxidoreductase subunit E"/>
    <property type="match status" value="1"/>
</dbReference>
<keyword evidence="4" id="KW-1278">Translocase</keyword>
<dbReference type="GO" id="GO:0046872">
    <property type="term" value="F:metal ion binding"/>
    <property type="evidence" value="ECO:0007669"/>
    <property type="project" value="UniProtKB-KW"/>
</dbReference>
<evidence type="ECO:0000256" key="1">
    <source>
        <dbReference type="ARBA" id="ARBA00010643"/>
    </source>
</evidence>
<evidence type="ECO:0000313" key="11">
    <source>
        <dbReference type="Proteomes" id="UP000245771"/>
    </source>
</evidence>
<gene>
    <name evidence="10" type="ORF">FA14DRAFT_118284</name>
</gene>
<dbReference type="GO" id="GO:1902494">
    <property type="term" value="C:catalytic complex"/>
    <property type="evidence" value="ECO:0007669"/>
    <property type="project" value="UniProtKB-ARBA"/>
</dbReference>
<dbReference type="FunCoup" id="A0A316VLJ6">
    <property type="interactions" value="192"/>
</dbReference>
<evidence type="ECO:0000256" key="5">
    <source>
        <dbReference type="ARBA" id="ARBA00023004"/>
    </source>
</evidence>
<dbReference type="FunFam" id="3.40.30.10:FF:000022">
    <property type="entry name" value="NADH dehydrogenase flavoprotein 2, mitochondrial"/>
    <property type="match status" value="1"/>
</dbReference>
<dbReference type="SUPFAM" id="SSF52833">
    <property type="entry name" value="Thioredoxin-like"/>
    <property type="match status" value="1"/>
</dbReference>
<dbReference type="RefSeq" id="XP_025358446.1">
    <property type="nucleotide sequence ID" value="XM_025496283.1"/>
</dbReference>
<evidence type="ECO:0000256" key="4">
    <source>
        <dbReference type="ARBA" id="ARBA00022967"/>
    </source>
</evidence>
<dbReference type="GO" id="GO:0051537">
    <property type="term" value="F:2 iron, 2 sulfur cluster binding"/>
    <property type="evidence" value="ECO:0007669"/>
    <property type="project" value="UniProtKB-KW"/>
</dbReference>
<dbReference type="GeneID" id="37018064"/>
<dbReference type="GO" id="GO:0008137">
    <property type="term" value="F:NADH dehydrogenase (ubiquinone) activity"/>
    <property type="evidence" value="ECO:0007669"/>
    <property type="project" value="UniProtKB-ARBA"/>
</dbReference>
<evidence type="ECO:0000256" key="2">
    <source>
        <dbReference type="ARBA" id="ARBA00022714"/>
    </source>
</evidence>
<dbReference type="InterPro" id="IPR036249">
    <property type="entry name" value="Thioredoxin-like_sf"/>
</dbReference>
<dbReference type="Gene3D" id="3.40.30.10">
    <property type="entry name" value="Glutaredoxin"/>
    <property type="match status" value="1"/>
</dbReference>
<keyword evidence="5" id="KW-0408">Iron</keyword>
<keyword evidence="11" id="KW-1185">Reference proteome</keyword>
<dbReference type="Pfam" id="PF01257">
    <property type="entry name" value="2Fe-2S_thioredx"/>
    <property type="match status" value="1"/>
</dbReference>
<dbReference type="GO" id="GO:0016491">
    <property type="term" value="F:oxidoreductase activity"/>
    <property type="evidence" value="ECO:0007669"/>
    <property type="project" value="InterPro"/>
</dbReference>
<keyword evidence="7" id="KW-0520">NAD</keyword>
<sequence>MASSLRMASTSAARTLFARSASAAVASRQVVPTATRAFSTTKPASSDALFVHRDTDYNNASIPFKFTDENMKLAEEIISHYPKQYKKAAVIPLLDLGQRQNSGWVSISVMNYVAEVLEMPPMRVYEVASFYTMFNREPVGKYFIQLCTTTPCMLGGCGSEKILETMKSHLGIDLGQTTKDKLFTLIEVECLGACANAPMAQINDDYYEDLTPETTVKLLDGLRAGQPPKPGPQSGRHSSEAAEGRSALTEEPYGPGQHCRPEFQ</sequence>
<dbReference type="NCBIfam" id="NF005725">
    <property type="entry name" value="PRK07539.1-5"/>
    <property type="match status" value="1"/>
</dbReference>
<evidence type="ECO:0000256" key="7">
    <source>
        <dbReference type="ARBA" id="ARBA00023027"/>
    </source>
</evidence>